<organism evidence="1 2">
    <name type="scientific">Brassica oleracea var. oleracea</name>
    <dbReference type="NCBI Taxonomy" id="109376"/>
    <lineage>
        <taxon>Eukaryota</taxon>
        <taxon>Viridiplantae</taxon>
        <taxon>Streptophyta</taxon>
        <taxon>Embryophyta</taxon>
        <taxon>Tracheophyta</taxon>
        <taxon>Spermatophyta</taxon>
        <taxon>Magnoliopsida</taxon>
        <taxon>eudicotyledons</taxon>
        <taxon>Gunneridae</taxon>
        <taxon>Pentapetalae</taxon>
        <taxon>rosids</taxon>
        <taxon>malvids</taxon>
        <taxon>Brassicales</taxon>
        <taxon>Brassicaceae</taxon>
        <taxon>Brassiceae</taxon>
        <taxon>Brassica</taxon>
    </lineage>
</organism>
<keyword evidence="2" id="KW-1185">Reference proteome</keyword>
<accession>A0A0D2ZW87</accession>
<reference evidence="1" key="1">
    <citation type="journal article" date="2014" name="Genome Biol.">
        <title>Transcriptome and methylome profiling reveals relics of genome dominance in the mesopolyploid Brassica oleracea.</title>
        <authorList>
            <person name="Parkin I.A."/>
            <person name="Koh C."/>
            <person name="Tang H."/>
            <person name="Robinson S.J."/>
            <person name="Kagale S."/>
            <person name="Clarke W.E."/>
            <person name="Town C.D."/>
            <person name="Nixon J."/>
            <person name="Krishnakumar V."/>
            <person name="Bidwell S.L."/>
            <person name="Denoeud F."/>
            <person name="Belcram H."/>
            <person name="Links M.G."/>
            <person name="Just J."/>
            <person name="Clarke C."/>
            <person name="Bender T."/>
            <person name="Huebert T."/>
            <person name="Mason A.S."/>
            <person name="Pires J.C."/>
            <person name="Barker G."/>
            <person name="Moore J."/>
            <person name="Walley P.G."/>
            <person name="Manoli S."/>
            <person name="Batley J."/>
            <person name="Edwards D."/>
            <person name="Nelson M.N."/>
            <person name="Wang X."/>
            <person name="Paterson A.H."/>
            <person name="King G."/>
            <person name="Bancroft I."/>
            <person name="Chalhoub B."/>
            <person name="Sharpe A.G."/>
        </authorList>
    </citation>
    <scope>NUCLEOTIDE SEQUENCE [LARGE SCALE GENOMIC DNA]</scope>
    <source>
        <strain evidence="1">cv. TO1000</strain>
    </source>
</reference>
<name>A0A0D2ZW87_BRAOL</name>
<dbReference type="Proteomes" id="UP000032141">
    <property type="component" value="Unassembled WGS sequence"/>
</dbReference>
<protein>
    <submittedName>
        <fullName evidence="1">Uncharacterized protein</fullName>
    </submittedName>
</protein>
<evidence type="ECO:0000313" key="1">
    <source>
        <dbReference type="EnsemblPlants" id="Bo02646s010.1"/>
    </source>
</evidence>
<reference evidence="1" key="2">
    <citation type="submission" date="2015-06" db="UniProtKB">
        <authorList>
            <consortium name="EnsemblPlants"/>
        </authorList>
    </citation>
    <scope>IDENTIFICATION</scope>
</reference>
<evidence type="ECO:0000313" key="2">
    <source>
        <dbReference type="Proteomes" id="UP000032141"/>
    </source>
</evidence>
<dbReference type="Gramene" id="Bo02646s010.1">
    <property type="protein sequence ID" value="Bo02646s010.1"/>
    <property type="gene ID" value="Bo02646s010"/>
</dbReference>
<dbReference type="EnsemblPlants" id="Bo02646s010.1">
    <property type="protein sequence ID" value="Bo02646s010.1"/>
    <property type="gene ID" value="Bo02646s010"/>
</dbReference>
<dbReference type="HOGENOM" id="CLU_3109241_0_0_1"/>
<dbReference type="AlphaFoldDB" id="A0A0D2ZW87"/>
<sequence length="51" mass="5978">MLMSISGISSAAHAKVLRFFLDMLRALSSKAREDWLRSRRIVSEMLRRDRL</sequence>
<proteinExistence type="predicted"/>